<dbReference type="EMBL" id="FOQH01000008">
    <property type="protein sequence ID" value="SFI59784.1"/>
    <property type="molecule type" value="Genomic_DNA"/>
</dbReference>
<dbReference type="Proteomes" id="UP000199377">
    <property type="component" value="Unassembled WGS sequence"/>
</dbReference>
<dbReference type="STRING" id="1114924.SAMN05216258_10813"/>
<evidence type="ECO:0000259" key="1">
    <source>
        <dbReference type="Pfam" id="PF00182"/>
    </source>
</evidence>
<dbReference type="GO" id="GO:0006032">
    <property type="term" value="P:chitin catabolic process"/>
    <property type="evidence" value="ECO:0007669"/>
    <property type="project" value="InterPro"/>
</dbReference>
<dbReference type="Gene3D" id="1.10.530.10">
    <property type="match status" value="1"/>
</dbReference>
<evidence type="ECO:0000313" key="2">
    <source>
        <dbReference type="EMBL" id="SFI59784.1"/>
    </source>
</evidence>
<dbReference type="AlphaFoldDB" id="A0A1I3JHY9"/>
<dbReference type="Pfam" id="PF00182">
    <property type="entry name" value="Glyco_hydro_19"/>
    <property type="match status" value="1"/>
</dbReference>
<dbReference type="InterPro" id="IPR023346">
    <property type="entry name" value="Lysozyme-like_dom_sf"/>
</dbReference>
<dbReference type="GO" id="GO:0004568">
    <property type="term" value="F:chitinase activity"/>
    <property type="evidence" value="ECO:0007669"/>
    <property type="project" value="InterPro"/>
</dbReference>
<feature type="domain" description="Glycoside hydrolase family 19 catalytic" evidence="1">
    <location>
        <begin position="90"/>
        <end position="135"/>
    </location>
</feature>
<organism evidence="2 3">
    <name type="scientific">Albimonas pacifica</name>
    <dbReference type="NCBI Taxonomy" id="1114924"/>
    <lineage>
        <taxon>Bacteria</taxon>
        <taxon>Pseudomonadati</taxon>
        <taxon>Pseudomonadota</taxon>
        <taxon>Alphaproteobacteria</taxon>
        <taxon>Rhodobacterales</taxon>
        <taxon>Paracoccaceae</taxon>
        <taxon>Albimonas</taxon>
    </lineage>
</organism>
<accession>A0A1I3JHY9</accession>
<dbReference type="GO" id="GO:0016998">
    <property type="term" value="P:cell wall macromolecule catabolic process"/>
    <property type="evidence" value="ECO:0007669"/>
    <property type="project" value="InterPro"/>
</dbReference>
<dbReference type="SUPFAM" id="SSF53955">
    <property type="entry name" value="Lysozyme-like"/>
    <property type="match status" value="1"/>
</dbReference>
<keyword evidence="3" id="KW-1185">Reference proteome</keyword>
<evidence type="ECO:0000313" key="3">
    <source>
        <dbReference type="Proteomes" id="UP000199377"/>
    </source>
</evidence>
<sequence length="197" mass="21805">MTTHAIDFDALGAFVMPRLFRGSLPPKQAAPLRLLIEQGLGRGKGLRKTAYVLATAYHETVRFLHMEEIGRGAGKAYGEDLPLMGTGSRVDQRRRYHGRGFVQLTWLRNYADMSVRLGLDLVSNPDLVKSPEIASEVIWEGMLEGVFGDRLSQHVRPGHLDFRNARRCVNGLDRADDVAGYAGVFLEGLRASLSPSV</sequence>
<protein>
    <submittedName>
        <fullName evidence="2">Chitinase class I</fullName>
    </submittedName>
</protein>
<reference evidence="2 3" key="1">
    <citation type="submission" date="2016-10" db="EMBL/GenBank/DDBJ databases">
        <authorList>
            <person name="de Groot N.N."/>
        </authorList>
    </citation>
    <scope>NUCLEOTIDE SEQUENCE [LARGE SCALE GENOMIC DNA]</scope>
    <source>
        <strain evidence="2 3">CGMCC 1.11030</strain>
    </source>
</reference>
<dbReference type="RefSeq" id="WP_092861574.1">
    <property type="nucleotide sequence ID" value="NZ_FOQH01000008.1"/>
</dbReference>
<dbReference type="InterPro" id="IPR000726">
    <property type="entry name" value="Glyco_hydro_19_cat"/>
</dbReference>
<gene>
    <name evidence="2" type="ORF">SAMN05216258_10813</name>
</gene>
<proteinExistence type="predicted"/>
<name>A0A1I3JHY9_9RHOB</name>
<dbReference type="OrthoDB" id="9798982at2"/>